<comment type="caution">
    <text evidence="2">The sequence shown here is derived from an EMBL/GenBank/DDBJ whole genome shotgun (WGS) entry which is preliminary data.</text>
</comment>
<evidence type="ECO:0000256" key="1">
    <source>
        <dbReference type="SAM" id="MobiDB-lite"/>
    </source>
</evidence>
<dbReference type="InParanoid" id="A0A200RAM4"/>
<gene>
    <name evidence="2" type="ORF">BVC80_8581g7</name>
</gene>
<dbReference type="Proteomes" id="UP000195402">
    <property type="component" value="Unassembled WGS sequence"/>
</dbReference>
<dbReference type="EMBL" id="MVGT01000179">
    <property type="protein sequence ID" value="OVA19769.1"/>
    <property type="molecule type" value="Genomic_DNA"/>
</dbReference>
<name>A0A200RAM4_MACCD</name>
<feature type="region of interest" description="Disordered" evidence="1">
    <location>
        <begin position="1"/>
        <end position="21"/>
    </location>
</feature>
<organism evidence="2 3">
    <name type="scientific">Macleaya cordata</name>
    <name type="common">Five-seeded plume-poppy</name>
    <name type="synonym">Bocconia cordata</name>
    <dbReference type="NCBI Taxonomy" id="56857"/>
    <lineage>
        <taxon>Eukaryota</taxon>
        <taxon>Viridiplantae</taxon>
        <taxon>Streptophyta</taxon>
        <taxon>Embryophyta</taxon>
        <taxon>Tracheophyta</taxon>
        <taxon>Spermatophyta</taxon>
        <taxon>Magnoliopsida</taxon>
        <taxon>Ranunculales</taxon>
        <taxon>Papaveraceae</taxon>
        <taxon>Papaveroideae</taxon>
        <taxon>Macleaya</taxon>
    </lineage>
</organism>
<protein>
    <submittedName>
        <fullName evidence="2">Uncharacterized protein</fullName>
    </submittedName>
</protein>
<dbReference type="AlphaFoldDB" id="A0A200RAM4"/>
<reference evidence="2 3" key="1">
    <citation type="journal article" date="2017" name="Mol. Plant">
        <title>The Genome of Medicinal Plant Macleaya cordata Provides New Insights into Benzylisoquinoline Alkaloids Metabolism.</title>
        <authorList>
            <person name="Liu X."/>
            <person name="Liu Y."/>
            <person name="Huang P."/>
            <person name="Ma Y."/>
            <person name="Qing Z."/>
            <person name="Tang Q."/>
            <person name="Cao H."/>
            <person name="Cheng P."/>
            <person name="Zheng Y."/>
            <person name="Yuan Z."/>
            <person name="Zhou Y."/>
            <person name="Liu J."/>
            <person name="Tang Z."/>
            <person name="Zhuo Y."/>
            <person name="Zhang Y."/>
            <person name="Yu L."/>
            <person name="Huang J."/>
            <person name="Yang P."/>
            <person name="Peng Q."/>
            <person name="Zhang J."/>
            <person name="Jiang W."/>
            <person name="Zhang Z."/>
            <person name="Lin K."/>
            <person name="Ro D.K."/>
            <person name="Chen X."/>
            <person name="Xiong X."/>
            <person name="Shang Y."/>
            <person name="Huang S."/>
            <person name="Zeng J."/>
        </authorList>
    </citation>
    <scope>NUCLEOTIDE SEQUENCE [LARGE SCALE GENOMIC DNA]</scope>
    <source>
        <strain evidence="3">cv. BLH2017</strain>
        <tissue evidence="2">Root</tissue>
    </source>
</reference>
<feature type="compositionally biased region" description="Polar residues" evidence="1">
    <location>
        <begin position="7"/>
        <end position="21"/>
    </location>
</feature>
<evidence type="ECO:0000313" key="2">
    <source>
        <dbReference type="EMBL" id="OVA19769.1"/>
    </source>
</evidence>
<evidence type="ECO:0000313" key="3">
    <source>
        <dbReference type="Proteomes" id="UP000195402"/>
    </source>
</evidence>
<keyword evidence="3" id="KW-1185">Reference proteome</keyword>
<sequence>MHILHNISHSSFQVAPKNQGQQQHRERVKAWFAYVLSLYTSRAYISCITHLTHLLKWLQKIRLLSPCSNHY</sequence>
<proteinExistence type="predicted"/>
<accession>A0A200RAM4</accession>